<comment type="similarity">
    <text evidence="6">Belongs to the class-III pyridoxal-phosphate-dependent aminotransferase family. LysJ subfamily.</text>
</comment>
<keyword evidence="4 6" id="KW-0808">Transferase</keyword>
<dbReference type="GO" id="GO:0019878">
    <property type="term" value="P:lysine biosynthetic process via aminoadipic acid"/>
    <property type="evidence" value="ECO:0007669"/>
    <property type="project" value="UniProtKB-UniRule"/>
</dbReference>
<dbReference type="Gene3D" id="3.40.640.10">
    <property type="entry name" value="Type I PLP-dependent aspartate aminotransferase-like (Major domain)"/>
    <property type="match status" value="1"/>
</dbReference>
<comment type="subunit">
    <text evidence="6">Homodimer.</text>
</comment>
<proteinExistence type="inferred from homology"/>
<dbReference type="GO" id="GO:0005737">
    <property type="term" value="C:cytoplasm"/>
    <property type="evidence" value="ECO:0007669"/>
    <property type="project" value="UniProtKB-SubCell"/>
</dbReference>
<accession>A0A1G7HM61</accession>
<comment type="function">
    <text evidence="6">Catalyzes the transfer of the amino group of L-glutamate to [LysW]-aminoadipate 6-semialdehyde, generating [LysW]-gamma-L-lysine.</text>
</comment>
<dbReference type="NCBIfam" id="TIGR00707">
    <property type="entry name" value="argD"/>
    <property type="match status" value="1"/>
</dbReference>
<dbReference type="STRING" id="482827.SAMN04488243_12038"/>
<keyword evidence="5 6" id="KW-0663">Pyridoxal phosphate</keyword>
<dbReference type="NCBIfam" id="NF042418">
    <property type="entry name" value="LysJ_Th_th"/>
    <property type="match status" value="1"/>
</dbReference>
<name>A0A1G7HM61_9DEIN</name>
<evidence type="ECO:0000256" key="3">
    <source>
        <dbReference type="ARBA" id="ARBA00022605"/>
    </source>
</evidence>
<evidence type="ECO:0000313" key="8">
    <source>
        <dbReference type="Proteomes" id="UP000199446"/>
    </source>
</evidence>
<feature type="binding site" evidence="6">
    <location>
        <begin position="118"/>
        <end position="119"/>
    </location>
    <ligand>
        <name>pyridoxal 5'-phosphate</name>
        <dbReference type="ChEBI" id="CHEBI:597326"/>
    </ligand>
</feature>
<organism evidence="7 8">
    <name type="scientific">Thermus arciformis</name>
    <dbReference type="NCBI Taxonomy" id="482827"/>
    <lineage>
        <taxon>Bacteria</taxon>
        <taxon>Thermotogati</taxon>
        <taxon>Deinococcota</taxon>
        <taxon>Deinococci</taxon>
        <taxon>Thermales</taxon>
        <taxon>Thermaceae</taxon>
        <taxon>Thermus</taxon>
    </lineage>
</organism>
<dbReference type="SUPFAM" id="SSF53383">
    <property type="entry name" value="PLP-dependent transferases"/>
    <property type="match status" value="1"/>
</dbReference>
<sequence length="400" mass="43800">MGGAGVKTSTLEDWRALLEVEKTLDTGVYTKHDLLLVRGQGAKVWDAEGNEYIDCVGGYGVANLGHGNPEVVEAVKRQAETLMAMPQTLPTPMRGEFYRTLTAILPPELNRVFPVNSGTEANEAALKFARAHTGRKKFVAAMRGFSGRTMGSLSVTWEPKYREPFLPLVEPVEFIPYNDVEALRRAVDEETAAVILEPVQGEGGVRPATPEFLKAAREITQEKGALLILDEIQTGMGRTGKRFAFEHFGIVPDILTLAKALGGGVPIGAAVMREEVARSMPKGGHGTTFGGNPLAMAAGVAAIRYLERTRLWERAAELGAWFMERLREIPSPKVREVRGMGLMVGLELKEKVAPYIARLEKEHRVLTLQAGPTVIRFLPPLVIEKEDLERVVEAVRAVLA</sequence>
<keyword evidence="1 6" id="KW-0963">Cytoplasm</keyword>
<dbReference type="InterPro" id="IPR015422">
    <property type="entry name" value="PyrdxlP-dep_Trfase_small"/>
</dbReference>
<gene>
    <name evidence="6" type="primary">lysJ</name>
    <name evidence="7" type="ORF">SAMN04488243_12038</name>
</gene>
<evidence type="ECO:0000256" key="1">
    <source>
        <dbReference type="ARBA" id="ARBA00022490"/>
    </source>
</evidence>
<dbReference type="Gene3D" id="3.90.1150.10">
    <property type="entry name" value="Aspartate Aminotransferase, domain 1"/>
    <property type="match status" value="1"/>
</dbReference>
<dbReference type="InterPro" id="IPR037537">
    <property type="entry name" value="LysJ"/>
</dbReference>
<dbReference type="HAMAP" id="MF_02084">
    <property type="entry name" value="LysJ_aminotrans_3"/>
    <property type="match status" value="1"/>
</dbReference>
<evidence type="ECO:0000256" key="6">
    <source>
        <dbReference type="HAMAP-Rule" id="MF_02084"/>
    </source>
</evidence>
<dbReference type="GO" id="GO:0006526">
    <property type="term" value="P:L-arginine biosynthetic process"/>
    <property type="evidence" value="ECO:0007669"/>
    <property type="project" value="UniProtKB-ARBA"/>
</dbReference>
<dbReference type="InterPro" id="IPR050103">
    <property type="entry name" value="Class-III_PLP-dep_AT"/>
</dbReference>
<dbReference type="PANTHER" id="PTHR11986:SF79">
    <property type="entry name" value="ACETYLORNITHINE AMINOTRANSFERASE, MITOCHONDRIAL"/>
    <property type="match status" value="1"/>
</dbReference>
<dbReference type="AlphaFoldDB" id="A0A1G7HM61"/>
<feature type="binding site" evidence="6">
    <location>
        <begin position="230"/>
        <end position="233"/>
    </location>
    <ligand>
        <name>pyridoxal 5'-phosphate</name>
        <dbReference type="ChEBI" id="CHEBI:597326"/>
    </ligand>
</feature>
<keyword evidence="2 6" id="KW-0032">Aminotransferase</keyword>
<feature type="binding site" evidence="6">
    <location>
        <position position="145"/>
    </location>
    <ligand>
        <name>pyridoxal 5'-phosphate</name>
        <dbReference type="ChEBI" id="CHEBI:597326"/>
    </ligand>
</feature>
<dbReference type="CDD" id="cd00610">
    <property type="entry name" value="OAT_like"/>
    <property type="match status" value="1"/>
</dbReference>
<dbReference type="GO" id="GO:0042802">
    <property type="term" value="F:identical protein binding"/>
    <property type="evidence" value="ECO:0007669"/>
    <property type="project" value="TreeGrafter"/>
</dbReference>
<keyword evidence="3 6" id="KW-0028">Amino-acid biosynthesis</keyword>
<dbReference type="InterPro" id="IPR053513">
    <property type="entry name" value="Class-III_PLP_Aminotransferase"/>
</dbReference>
<comment type="cofactor">
    <cofactor evidence="6">
        <name>pyridoxal 5'-phosphate</name>
        <dbReference type="ChEBI" id="CHEBI:597326"/>
    </cofactor>
    <text evidence="6">Binds 1 pyridoxal phosphate per subunit.</text>
</comment>
<dbReference type="FunFam" id="3.40.640.10:FF:000004">
    <property type="entry name" value="Acetylornithine aminotransferase"/>
    <property type="match status" value="1"/>
</dbReference>
<dbReference type="InterPro" id="IPR015424">
    <property type="entry name" value="PyrdxlP-dep_Trfase"/>
</dbReference>
<dbReference type="InterPro" id="IPR005814">
    <property type="entry name" value="Aminotrans_3"/>
</dbReference>
<comment type="pathway">
    <text evidence="6">Amino-acid biosynthesis; L-lysine biosynthesis via AAA pathway; L-lysine from L-alpha-aminoadipate (Thermus route): step 4/5.</text>
</comment>
<feature type="binding site" evidence="6">
    <location>
        <position position="288"/>
    </location>
    <ligand>
        <name>pyridoxal 5'-phosphate</name>
        <dbReference type="ChEBI" id="CHEBI:597326"/>
    </ligand>
</feature>
<evidence type="ECO:0000256" key="2">
    <source>
        <dbReference type="ARBA" id="ARBA00022576"/>
    </source>
</evidence>
<evidence type="ECO:0000256" key="5">
    <source>
        <dbReference type="ARBA" id="ARBA00022898"/>
    </source>
</evidence>
<keyword evidence="6" id="KW-0457">Lysine biosynthesis</keyword>
<dbReference type="PROSITE" id="PS00600">
    <property type="entry name" value="AA_TRANSFER_CLASS_3"/>
    <property type="match status" value="1"/>
</dbReference>
<feature type="binding site" evidence="6">
    <location>
        <position position="287"/>
    </location>
    <ligand>
        <name>substrate</name>
    </ligand>
</feature>
<evidence type="ECO:0000313" key="7">
    <source>
        <dbReference type="EMBL" id="SDF01552.1"/>
    </source>
</evidence>
<dbReference type="InterPro" id="IPR004636">
    <property type="entry name" value="AcOrn/SuccOrn_fam"/>
</dbReference>
<dbReference type="EC" id="2.6.1.118" evidence="6"/>
<dbReference type="Pfam" id="PF00202">
    <property type="entry name" value="Aminotran_3"/>
    <property type="match status" value="1"/>
</dbReference>
<keyword evidence="8" id="KW-1185">Reference proteome</keyword>
<evidence type="ECO:0000256" key="4">
    <source>
        <dbReference type="ARBA" id="ARBA00022679"/>
    </source>
</evidence>
<feature type="binding site" evidence="6">
    <location>
        <position position="148"/>
    </location>
    <ligand>
        <name>substrate</name>
    </ligand>
</feature>
<dbReference type="GO" id="GO:0008483">
    <property type="term" value="F:transaminase activity"/>
    <property type="evidence" value="ECO:0007669"/>
    <property type="project" value="UniProtKB-UniRule"/>
</dbReference>
<dbReference type="UniPathway" id="UPA00033">
    <property type="reaction ID" value="UER00038"/>
</dbReference>
<comment type="subcellular location">
    <subcellularLocation>
        <location evidence="6">Cytoplasm</location>
    </subcellularLocation>
</comment>
<dbReference type="InterPro" id="IPR015421">
    <property type="entry name" value="PyrdxlP-dep_Trfase_major"/>
</dbReference>
<dbReference type="EMBL" id="FNBC01000020">
    <property type="protein sequence ID" value="SDF01552.1"/>
    <property type="molecule type" value="Genomic_DNA"/>
</dbReference>
<dbReference type="PIRSF" id="PIRSF000521">
    <property type="entry name" value="Transaminase_4ab_Lys_Orn"/>
    <property type="match status" value="1"/>
</dbReference>
<reference evidence="8" key="1">
    <citation type="submission" date="2016-10" db="EMBL/GenBank/DDBJ databases">
        <authorList>
            <person name="Varghese N."/>
            <person name="Submissions S."/>
        </authorList>
    </citation>
    <scope>NUCLEOTIDE SEQUENCE [LARGE SCALE GENOMIC DNA]</scope>
    <source>
        <strain evidence="8">CGMCC 1.6992</strain>
    </source>
</reference>
<feature type="modified residue" description="N6-(pyridoxal phosphate)lysine" evidence="6">
    <location>
        <position position="259"/>
    </location>
</feature>
<dbReference type="PANTHER" id="PTHR11986">
    <property type="entry name" value="AMINOTRANSFERASE CLASS III"/>
    <property type="match status" value="1"/>
</dbReference>
<dbReference type="GO" id="GO:0030170">
    <property type="term" value="F:pyridoxal phosphate binding"/>
    <property type="evidence" value="ECO:0007669"/>
    <property type="project" value="InterPro"/>
</dbReference>
<dbReference type="InterPro" id="IPR049704">
    <property type="entry name" value="Aminotrans_3_PPA_site"/>
</dbReference>
<dbReference type="Proteomes" id="UP000199446">
    <property type="component" value="Unassembled WGS sequence"/>
</dbReference>
<protein>
    <recommendedName>
        <fullName evidence="6">[LysW]-aminoadipate semialdehyde transaminase</fullName>
        <ecNumber evidence="6">2.6.1.118</ecNumber>
    </recommendedName>
</protein>
<comment type="catalytic activity">
    <reaction evidence="6">
        <text>[amino-group carrier protein]-C-terminal-gamma-(L-lysyl)-L-glutamate + 2-oxoglutarate = [amino-group carrier protein]-C-terminal-N-(1-carboxy-5-oxopentan-1-yl)-L-glutamine + L-glutamate</text>
        <dbReference type="Rhea" id="RHEA:41952"/>
        <dbReference type="Rhea" id="RHEA-COMP:9714"/>
        <dbReference type="Rhea" id="RHEA-COMP:9715"/>
        <dbReference type="ChEBI" id="CHEBI:16810"/>
        <dbReference type="ChEBI" id="CHEBI:29985"/>
        <dbReference type="ChEBI" id="CHEBI:78501"/>
        <dbReference type="ChEBI" id="CHEBI:78526"/>
        <dbReference type="EC" id="2.6.1.118"/>
    </reaction>
</comment>